<keyword evidence="2" id="KW-1185">Reference proteome</keyword>
<reference evidence="1 2" key="1">
    <citation type="submission" date="2019-03" db="EMBL/GenBank/DDBJ databases">
        <title>Dyadobacter AR-3-6 sp. nov., isolated from arctic soil.</title>
        <authorList>
            <person name="Chaudhary D.K."/>
        </authorList>
    </citation>
    <scope>NUCLEOTIDE SEQUENCE [LARGE SCALE GENOMIC DNA]</scope>
    <source>
        <strain evidence="1 2">AR-3-6</strain>
    </source>
</reference>
<accession>A0A4R5E0U7</accession>
<protein>
    <submittedName>
        <fullName evidence="1">DUF4403 family protein</fullName>
    </submittedName>
</protein>
<dbReference type="OrthoDB" id="617059at2"/>
<name>A0A4R5E0U7_9BACT</name>
<organism evidence="1 2">
    <name type="scientific">Dyadobacter psychrotolerans</name>
    <dbReference type="NCBI Taxonomy" id="2541721"/>
    <lineage>
        <taxon>Bacteria</taxon>
        <taxon>Pseudomonadati</taxon>
        <taxon>Bacteroidota</taxon>
        <taxon>Cytophagia</taxon>
        <taxon>Cytophagales</taxon>
        <taxon>Spirosomataceae</taxon>
        <taxon>Dyadobacter</taxon>
    </lineage>
</organism>
<sequence length="446" mass="49931">MEEYKYSDKEIQNEKHLSAVNVPVEIPISELENQINAKIKGLIYEDNSYEDDDNDNLKAKVWKISPIKVVAIDSSFLFEVPLKIWVSAGYKISPLGITMSGYRDTEFSIRIRLISKIGLASNWQVKSETYVDSYDWITDPNVKVAGFNIPIKSMASRLLNKNFEKITKAIDEQVASNIELKKSVELAWQLAHQPVMLAKEFDTWLVIKPTAIVMTPLLAKNNVLRSVIGIKGYTQTITSATKPVISSMPKLPDLQIVNKVPEDFKIGLISLVSYEEAARLATAKFSGEKFSFLGGKYNVEVTSVEMYGQNEKLIIKAGLKGSISGNIYLKGIPYYDPVSQKLSLKGLDYDLDTKNTIVKTAGWLLQGQFSRMMENRMVFPVGEQINDAKKTIQKALSNFKVIDGVLVKGTLTDIVPDKVYLTPKHIYSVVFAQGNVNLRVDGLKSL</sequence>
<dbReference type="Pfam" id="PF14356">
    <property type="entry name" value="DUF4403"/>
    <property type="match status" value="1"/>
</dbReference>
<evidence type="ECO:0000313" key="1">
    <source>
        <dbReference type="EMBL" id="TDE18724.1"/>
    </source>
</evidence>
<dbReference type="EMBL" id="SMFL01000001">
    <property type="protein sequence ID" value="TDE18724.1"/>
    <property type="molecule type" value="Genomic_DNA"/>
</dbReference>
<dbReference type="Proteomes" id="UP000294850">
    <property type="component" value="Unassembled WGS sequence"/>
</dbReference>
<evidence type="ECO:0000313" key="2">
    <source>
        <dbReference type="Proteomes" id="UP000294850"/>
    </source>
</evidence>
<comment type="caution">
    <text evidence="1">The sequence shown here is derived from an EMBL/GenBank/DDBJ whole genome shotgun (WGS) entry which is preliminary data.</text>
</comment>
<dbReference type="InterPro" id="IPR025515">
    <property type="entry name" value="DUF4403"/>
</dbReference>
<proteinExistence type="predicted"/>
<gene>
    <name evidence="1" type="ORF">E0F88_02290</name>
</gene>
<dbReference type="AlphaFoldDB" id="A0A4R5E0U7"/>